<proteinExistence type="predicted"/>
<protein>
    <submittedName>
        <fullName evidence="2">Pimeloyl-ACP methyl ester carboxylesterase</fullName>
    </submittedName>
</protein>
<keyword evidence="3" id="KW-1185">Reference proteome</keyword>
<dbReference type="EMBL" id="JACHLZ010000001">
    <property type="protein sequence ID" value="MBB5832475.1"/>
    <property type="molecule type" value="Genomic_DNA"/>
</dbReference>
<feature type="compositionally biased region" description="Basic and acidic residues" evidence="1">
    <location>
        <begin position="1"/>
        <end position="11"/>
    </location>
</feature>
<dbReference type="Gene3D" id="3.40.50.1820">
    <property type="entry name" value="alpha/beta hydrolase"/>
    <property type="match status" value="1"/>
</dbReference>
<dbReference type="InterPro" id="IPR029058">
    <property type="entry name" value="AB_hydrolase_fold"/>
</dbReference>
<comment type="caution">
    <text evidence="2">The sequence shown here is derived from an EMBL/GenBank/DDBJ whole genome shotgun (WGS) entry which is preliminary data.</text>
</comment>
<organism evidence="2 3">
    <name type="scientific">Brachybacterium aquaticum</name>
    <dbReference type="NCBI Taxonomy" id="1432564"/>
    <lineage>
        <taxon>Bacteria</taxon>
        <taxon>Bacillati</taxon>
        <taxon>Actinomycetota</taxon>
        <taxon>Actinomycetes</taxon>
        <taxon>Micrococcales</taxon>
        <taxon>Dermabacteraceae</taxon>
        <taxon>Brachybacterium</taxon>
    </lineage>
</organism>
<dbReference type="Proteomes" id="UP000588158">
    <property type="component" value="Unassembled WGS sequence"/>
</dbReference>
<dbReference type="RefSeq" id="WP_184325800.1">
    <property type="nucleotide sequence ID" value="NZ_JACHLZ010000001.1"/>
</dbReference>
<evidence type="ECO:0000313" key="3">
    <source>
        <dbReference type="Proteomes" id="UP000588158"/>
    </source>
</evidence>
<accession>A0A841AGL9</accession>
<dbReference type="AlphaFoldDB" id="A0A841AGL9"/>
<evidence type="ECO:0000313" key="2">
    <source>
        <dbReference type="EMBL" id="MBB5832475.1"/>
    </source>
</evidence>
<evidence type="ECO:0000256" key="1">
    <source>
        <dbReference type="SAM" id="MobiDB-lite"/>
    </source>
</evidence>
<reference evidence="2 3" key="1">
    <citation type="submission" date="2020-08" db="EMBL/GenBank/DDBJ databases">
        <title>Sequencing the genomes of 1000 actinobacteria strains.</title>
        <authorList>
            <person name="Klenk H.-P."/>
        </authorList>
    </citation>
    <scope>NUCLEOTIDE SEQUENCE [LARGE SCALE GENOMIC DNA]</scope>
    <source>
        <strain evidence="2 3">DSM 28796</strain>
    </source>
</reference>
<dbReference type="SUPFAM" id="SSF53474">
    <property type="entry name" value="alpha/beta-Hydrolases"/>
    <property type="match status" value="1"/>
</dbReference>
<feature type="region of interest" description="Disordered" evidence="1">
    <location>
        <begin position="1"/>
        <end position="21"/>
    </location>
</feature>
<name>A0A841AGL9_9MICO</name>
<gene>
    <name evidence="2" type="ORF">HNR70_002288</name>
</gene>
<sequence>MNAEFDQRLADGDSSDESGASPRIVFRSSYVAPGFSDDHENLWVESMLSTRTGEDNYPRDGAPSESWPGFGAGGRDVLNTMSGVRLDLTGIVDLLNKPAILWVHGSVDAIVGDESFFDLHTLGKHGIIPGWPGEDVAPPQPIMAQTREVLGRYSADVGEVREELFEGAGHSPHLDAPERFRRVVEEFLGAAGGGSGGICSRRCTRGDPTHSSAQLPCSYKCNSPRVRGKHYRRRGFAPRREPS</sequence>